<dbReference type="PANTHER" id="PTHR12442">
    <property type="entry name" value="DYNEIN INTERMEDIATE CHAIN"/>
    <property type="match status" value="1"/>
</dbReference>
<feature type="region of interest" description="Disordered" evidence="9">
    <location>
        <begin position="137"/>
        <end position="217"/>
    </location>
</feature>
<dbReference type="OrthoDB" id="10261376at2759"/>
<dbReference type="AlphaFoldDB" id="A0A9N9T7B7"/>
<evidence type="ECO:0000256" key="9">
    <source>
        <dbReference type="SAM" id="MobiDB-lite"/>
    </source>
</evidence>
<feature type="compositionally biased region" description="Acidic residues" evidence="9">
    <location>
        <begin position="150"/>
        <end position="165"/>
    </location>
</feature>
<keyword evidence="7" id="KW-0206">Cytoskeleton</keyword>
<comment type="subcellular location">
    <subcellularLocation>
        <location evidence="1">Cell projection</location>
        <location evidence="1">Cilium</location>
    </subcellularLocation>
    <subcellularLocation>
        <location evidence="2">Cytoplasm</location>
        <location evidence="2">Cytoskeleton</location>
    </subcellularLocation>
</comment>
<keyword evidence="11" id="KW-1185">Reference proteome</keyword>
<evidence type="ECO:0000256" key="8">
    <source>
        <dbReference type="ARBA" id="ARBA00023273"/>
    </source>
</evidence>
<evidence type="ECO:0000313" key="11">
    <source>
        <dbReference type="Proteomes" id="UP001153709"/>
    </source>
</evidence>
<feature type="compositionally biased region" description="Acidic residues" evidence="9">
    <location>
        <begin position="188"/>
        <end position="200"/>
    </location>
</feature>
<evidence type="ECO:0000256" key="6">
    <source>
        <dbReference type="ARBA" id="ARBA00022737"/>
    </source>
</evidence>
<dbReference type="GO" id="GO:0003341">
    <property type="term" value="P:cilium movement"/>
    <property type="evidence" value="ECO:0007669"/>
    <property type="project" value="TreeGrafter"/>
</dbReference>
<evidence type="ECO:0000256" key="5">
    <source>
        <dbReference type="ARBA" id="ARBA00022701"/>
    </source>
</evidence>
<evidence type="ECO:0000256" key="4">
    <source>
        <dbReference type="ARBA" id="ARBA00022574"/>
    </source>
</evidence>
<dbReference type="EMBL" id="OU898282">
    <property type="protein sequence ID" value="CAG9837249.1"/>
    <property type="molecule type" value="Genomic_DNA"/>
</dbReference>
<keyword evidence="3" id="KW-0963">Cytoplasm</keyword>
<proteinExistence type="predicted"/>
<evidence type="ECO:0000313" key="10">
    <source>
        <dbReference type="EMBL" id="CAG9837249.1"/>
    </source>
</evidence>
<name>A0A9N9T7B7_DIABA</name>
<organism evidence="10 11">
    <name type="scientific">Diabrotica balteata</name>
    <name type="common">Banded cucumber beetle</name>
    <dbReference type="NCBI Taxonomy" id="107213"/>
    <lineage>
        <taxon>Eukaryota</taxon>
        <taxon>Metazoa</taxon>
        <taxon>Ecdysozoa</taxon>
        <taxon>Arthropoda</taxon>
        <taxon>Hexapoda</taxon>
        <taxon>Insecta</taxon>
        <taxon>Pterygota</taxon>
        <taxon>Neoptera</taxon>
        <taxon>Endopterygota</taxon>
        <taxon>Coleoptera</taxon>
        <taxon>Polyphaga</taxon>
        <taxon>Cucujiformia</taxon>
        <taxon>Chrysomeloidea</taxon>
        <taxon>Chrysomelidae</taxon>
        <taxon>Galerucinae</taxon>
        <taxon>Diabroticina</taxon>
        <taxon>Diabroticites</taxon>
        <taxon>Diabrotica</taxon>
    </lineage>
</organism>
<dbReference type="Proteomes" id="UP001153709">
    <property type="component" value="Chromosome 7"/>
</dbReference>
<dbReference type="PANTHER" id="PTHR12442:SF11">
    <property type="entry name" value="DYNEIN AXONEMAL INTERMEDIATE CHAIN 1"/>
    <property type="match status" value="1"/>
</dbReference>
<dbReference type="GO" id="GO:0005874">
    <property type="term" value="C:microtubule"/>
    <property type="evidence" value="ECO:0007669"/>
    <property type="project" value="UniProtKB-KW"/>
</dbReference>
<protein>
    <submittedName>
        <fullName evidence="10">Uncharacterized protein</fullName>
    </submittedName>
</protein>
<keyword evidence="5" id="KW-0493">Microtubule</keyword>
<sequence length="430" mass="49354">MKMPPANIKKSPSIVGNAGAQKVKRNLKKEETSDDLEEWKKAKQLLKPKDQLELTDAELKEIIPKQLTSTNPQIPEGLIEWSYLQAAFVQLPSPGNMVKVFSQEGTLLHKDSEEARQQMVEMGIDPSEYFSSEVTLVPEEPEPSIHEQEPEPEVAEEEAAKEEDAESRVTVREEEEEEEKGPEPEKPEEPEEADEDEGEIAIEKKAPPKTGGKPRKLTNQFNFCERAALTYNNPTRSQETQTTPPPMASFSANVLQWVIYDAYQADYEVQEQERERERREKMGLPPKVVVKKTPQQLVDDMQGRLFEATKVLERMINQNTYNEMAKGMRERCDEMEDVISKHDKKLKEMCNIFKKRVSPVFVDTNHKIIVNEQEIRKNAELFEDDRNNIAEFYQNCTEGPEIMKCEVEHAINNAKIRKACGPPTELLKLI</sequence>
<dbReference type="GO" id="GO:0036158">
    <property type="term" value="P:outer dynein arm assembly"/>
    <property type="evidence" value="ECO:0007669"/>
    <property type="project" value="TreeGrafter"/>
</dbReference>
<feature type="region of interest" description="Disordered" evidence="9">
    <location>
        <begin position="1"/>
        <end position="36"/>
    </location>
</feature>
<keyword evidence="4" id="KW-0853">WD repeat</keyword>
<accession>A0A9N9T7B7</accession>
<dbReference type="GO" id="GO:0045503">
    <property type="term" value="F:dynein light chain binding"/>
    <property type="evidence" value="ECO:0007669"/>
    <property type="project" value="TreeGrafter"/>
</dbReference>
<keyword evidence="8" id="KW-0966">Cell projection</keyword>
<evidence type="ECO:0000256" key="2">
    <source>
        <dbReference type="ARBA" id="ARBA00004245"/>
    </source>
</evidence>
<dbReference type="InterPro" id="IPR050687">
    <property type="entry name" value="Dynein_IC"/>
</dbReference>
<keyword evidence="6" id="KW-0677">Repeat</keyword>
<reference evidence="10" key="1">
    <citation type="submission" date="2022-01" db="EMBL/GenBank/DDBJ databases">
        <authorList>
            <person name="King R."/>
        </authorList>
    </citation>
    <scope>NUCLEOTIDE SEQUENCE</scope>
</reference>
<gene>
    <name evidence="10" type="ORF">DIABBA_LOCUS10251</name>
</gene>
<dbReference type="GO" id="GO:0036157">
    <property type="term" value="C:outer dynein arm"/>
    <property type="evidence" value="ECO:0007669"/>
    <property type="project" value="TreeGrafter"/>
</dbReference>
<evidence type="ECO:0000256" key="3">
    <source>
        <dbReference type="ARBA" id="ARBA00022490"/>
    </source>
</evidence>
<evidence type="ECO:0000256" key="1">
    <source>
        <dbReference type="ARBA" id="ARBA00004138"/>
    </source>
</evidence>
<evidence type="ECO:0000256" key="7">
    <source>
        <dbReference type="ARBA" id="ARBA00023212"/>
    </source>
</evidence>
<dbReference type="GO" id="GO:0045504">
    <property type="term" value="F:dynein heavy chain binding"/>
    <property type="evidence" value="ECO:0007669"/>
    <property type="project" value="TreeGrafter"/>
</dbReference>